<reference evidence="1" key="1">
    <citation type="journal article" date="2021" name="Proc. Natl. Acad. Sci. U.S.A.">
        <title>A Catalog of Tens of Thousands of Viruses from Human Metagenomes Reveals Hidden Associations with Chronic Diseases.</title>
        <authorList>
            <person name="Tisza M.J."/>
            <person name="Buck C.B."/>
        </authorList>
    </citation>
    <scope>NUCLEOTIDE SEQUENCE</scope>
    <source>
        <strain evidence="1">CtUS21</strain>
    </source>
</reference>
<protein>
    <submittedName>
        <fullName evidence="1">Translocon-associated protein beta (TRAPB)</fullName>
    </submittedName>
</protein>
<organism evidence="1">
    <name type="scientific">Podoviridae sp. ctUS21</name>
    <dbReference type="NCBI Taxonomy" id="2826557"/>
    <lineage>
        <taxon>Viruses</taxon>
        <taxon>Duplodnaviria</taxon>
        <taxon>Heunggongvirae</taxon>
        <taxon>Uroviricota</taxon>
        <taxon>Caudoviricetes</taxon>
    </lineage>
</organism>
<proteinExistence type="predicted"/>
<accession>A0A8S5MQ02</accession>
<dbReference type="EMBL" id="BK014959">
    <property type="protein sequence ID" value="DAD84409.1"/>
    <property type="molecule type" value="Genomic_DNA"/>
</dbReference>
<dbReference type="InterPro" id="IPR013783">
    <property type="entry name" value="Ig-like_fold"/>
</dbReference>
<name>A0A8S5MQ02_9CAUD</name>
<dbReference type="Gene3D" id="2.60.40.10">
    <property type="entry name" value="Immunoglobulins"/>
    <property type="match status" value="1"/>
</dbReference>
<evidence type="ECO:0000313" key="1">
    <source>
        <dbReference type="EMBL" id="DAD84409.1"/>
    </source>
</evidence>
<sequence>MAIKKEVVTGDDLGEALGIDPVAKKVNVLADGTTIRVNSDNKLEAVNSGGAGLDCDAIDQLPEAAWKKGTVVLAKQDGQCVRLTALESIFQEVGVGITANKVTAFTDDSFDVVVTVTNTGEGKNDLTNLVINKPNGGGYTLQDIREAKQDVDSFDKTGELSYDIKGLARGGTFTVRFKVVPSEAGTFQFTAAVNPNTSLDLDGKNNTATLILSAQTKRDNTYVPSVDCPLITATELDHNTVLVQAVPLVTSSSTYVTLPETKAMNVFAERRTLKGLRIKLDGASTVIGYATNGTSGFYSLILSNGTTSHGAMVYGDDNNVYIKTDANAEKTGSAGFTFANGVLEITADTAIFAFCCRPTGTNCKWQTYKVLATVPTVSRSINVTNATGCTTKKAITYKAEDKPSSDSFERVQVIPASVTVDRSRVIQPVISKSSPASADDKLIITVRAGTAATVEFTSTDNYADAASSQGKTAISAGRVTVAADAKATDSVNTKYIQVIVED</sequence>